<keyword evidence="2" id="KW-1185">Reference proteome</keyword>
<organism evidence="1 2">
    <name type="scientific">Rhodopirellula baltica (strain DSM 10527 / NCIMB 13988 / SH1)</name>
    <dbReference type="NCBI Taxonomy" id="243090"/>
    <lineage>
        <taxon>Bacteria</taxon>
        <taxon>Pseudomonadati</taxon>
        <taxon>Planctomycetota</taxon>
        <taxon>Planctomycetia</taxon>
        <taxon>Pirellulales</taxon>
        <taxon>Pirellulaceae</taxon>
        <taxon>Rhodopirellula</taxon>
    </lineage>
</organism>
<dbReference type="Proteomes" id="UP000001025">
    <property type="component" value="Chromosome"/>
</dbReference>
<dbReference type="EMBL" id="BX294138">
    <property type="protein sequence ID" value="CAD73197.1"/>
    <property type="molecule type" value="Genomic_DNA"/>
</dbReference>
<reference evidence="1 2" key="1">
    <citation type="journal article" date="2003" name="Proc. Natl. Acad. Sci. U.S.A.">
        <title>Complete genome sequence of the marine planctomycete Pirellula sp. strain 1.</title>
        <authorList>
            <person name="Gloeckner F.O."/>
            <person name="Kube M."/>
            <person name="Bauer M."/>
            <person name="Teeling H."/>
            <person name="Lombardot T."/>
            <person name="Ludwig W."/>
            <person name="Gade D."/>
            <person name="Beck A."/>
            <person name="Borzym K."/>
            <person name="Heitmann K."/>
            <person name="Rabus R."/>
            <person name="Schlesner H."/>
            <person name="Amann R."/>
            <person name="Reinhardt R."/>
        </authorList>
    </citation>
    <scope>NUCLEOTIDE SEQUENCE [LARGE SCALE GENOMIC DNA]</scope>
    <source>
        <strain evidence="2">DSM 10527 / NCIMB 13988 / SH1</strain>
    </source>
</reference>
<dbReference type="HOGENOM" id="CLU_3157136_0_0_0"/>
<proteinExistence type="predicted"/>
<evidence type="ECO:0000313" key="1">
    <source>
        <dbReference type="EMBL" id="CAD73197.1"/>
    </source>
</evidence>
<gene>
    <name evidence="1" type="ordered locus">RB3441</name>
</gene>
<sequence length="48" mass="5361">MSRACRSVHRLIAAIRYMTQSAARQRLVAATRTIPSLIGIVLVRSPLR</sequence>
<dbReference type="KEGG" id="rba:RB3441"/>
<accession>Q7UU85</accession>
<protein>
    <submittedName>
        <fullName evidence="1">Uncharacterized protein</fullName>
    </submittedName>
</protein>
<dbReference type="EnsemblBacteria" id="CAD73197">
    <property type="protein sequence ID" value="CAD73197"/>
    <property type="gene ID" value="RB3441"/>
</dbReference>
<dbReference type="InParanoid" id="Q7UU85"/>
<name>Q7UU85_RHOBA</name>
<dbReference type="AlphaFoldDB" id="Q7UU85"/>
<evidence type="ECO:0000313" key="2">
    <source>
        <dbReference type="Proteomes" id="UP000001025"/>
    </source>
</evidence>